<name>A0A9D4FWD9_DREPO</name>
<dbReference type="EMBL" id="JAIWYP010000006">
    <property type="protein sequence ID" value="KAH3803970.1"/>
    <property type="molecule type" value="Genomic_DNA"/>
</dbReference>
<dbReference type="AlphaFoldDB" id="A0A9D4FWD9"/>
<evidence type="ECO:0000313" key="1">
    <source>
        <dbReference type="EMBL" id="KAH3803970.1"/>
    </source>
</evidence>
<evidence type="ECO:0000313" key="2">
    <source>
        <dbReference type="Proteomes" id="UP000828390"/>
    </source>
</evidence>
<comment type="caution">
    <text evidence="1">The sequence shown here is derived from an EMBL/GenBank/DDBJ whole genome shotgun (WGS) entry which is preliminary data.</text>
</comment>
<organism evidence="1 2">
    <name type="scientific">Dreissena polymorpha</name>
    <name type="common">Zebra mussel</name>
    <name type="synonym">Mytilus polymorpha</name>
    <dbReference type="NCBI Taxonomy" id="45954"/>
    <lineage>
        <taxon>Eukaryota</taxon>
        <taxon>Metazoa</taxon>
        <taxon>Spiralia</taxon>
        <taxon>Lophotrochozoa</taxon>
        <taxon>Mollusca</taxon>
        <taxon>Bivalvia</taxon>
        <taxon>Autobranchia</taxon>
        <taxon>Heteroconchia</taxon>
        <taxon>Euheterodonta</taxon>
        <taxon>Imparidentia</taxon>
        <taxon>Neoheterodontei</taxon>
        <taxon>Myida</taxon>
        <taxon>Dreissenoidea</taxon>
        <taxon>Dreissenidae</taxon>
        <taxon>Dreissena</taxon>
    </lineage>
</organism>
<protein>
    <submittedName>
        <fullName evidence="1">Uncharacterized protein</fullName>
    </submittedName>
</protein>
<reference evidence="1" key="2">
    <citation type="submission" date="2020-11" db="EMBL/GenBank/DDBJ databases">
        <authorList>
            <person name="McCartney M.A."/>
            <person name="Auch B."/>
            <person name="Kono T."/>
            <person name="Mallez S."/>
            <person name="Becker A."/>
            <person name="Gohl D.M."/>
            <person name="Silverstein K.A.T."/>
            <person name="Koren S."/>
            <person name="Bechman K.B."/>
            <person name="Herman A."/>
            <person name="Abrahante J.E."/>
            <person name="Garbe J."/>
        </authorList>
    </citation>
    <scope>NUCLEOTIDE SEQUENCE</scope>
    <source>
        <strain evidence="1">Duluth1</strain>
        <tissue evidence="1">Whole animal</tissue>
    </source>
</reference>
<reference evidence="1" key="1">
    <citation type="journal article" date="2019" name="bioRxiv">
        <title>The Genome of the Zebra Mussel, Dreissena polymorpha: A Resource for Invasive Species Research.</title>
        <authorList>
            <person name="McCartney M.A."/>
            <person name="Auch B."/>
            <person name="Kono T."/>
            <person name="Mallez S."/>
            <person name="Zhang Y."/>
            <person name="Obille A."/>
            <person name="Becker A."/>
            <person name="Abrahante J.E."/>
            <person name="Garbe J."/>
            <person name="Badalamenti J.P."/>
            <person name="Herman A."/>
            <person name="Mangelson H."/>
            <person name="Liachko I."/>
            <person name="Sullivan S."/>
            <person name="Sone E.D."/>
            <person name="Koren S."/>
            <person name="Silverstein K.A.T."/>
            <person name="Beckman K.B."/>
            <person name="Gohl D.M."/>
        </authorList>
    </citation>
    <scope>NUCLEOTIDE SEQUENCE</scope>
    <source>
        <strain evidence="1">Duluth1</strain>
        <tissue evidence="1">Whole animal</tissue>
    </source>
</reference>
<keyword evidence="2" id="KW-1185">Reference proteome</keyword>
<accession>A0A9D4FWD9</accession>
<proteinExistence type="predicted"/>
<dbReference type="Proteomes" id="UP000828390">
    <property type="component" value="Unassembled WGS sequence"/>
</dbReference>
<sequence length="50" mass="5464">MVCAKAPLTVPRIGAKNGELKFKDGPKKGGGCLENWHGMPGFLKKRRLRA</sequence>
<gene>
    <name evidence="1" type="ORF">DPMN_132242</name>
</gene>